<dbReference type="Proteomes" id="UP000293719">
    <property type="component" value="Chromosome"/>
</dbReference>
<dbReference type="Gene3D" id="3.90.1530.30">
    <property type="match status" value="1"/>
</dbReference>
<evidence type="ECO:0000313" key="2">
    <source>
        <dbReference type="Proteomes" id="UP000293719"/>
    </source>
</evidence>
<dbReference type="AlphaFoldDB" id="A0A4P6V1V9"/>
<dbReference type="KEGG" id="rpod:E0E05_12560"/>
<keyword evidence="2" id="KW-1185">Reference proteome</keyword>
<evidence type="ECO:0000313" key="1">
    <source>
        <dbReference type="EMBL" id="QBK31362.1"/>
    </source>
</evidence>
<name>A0A4P6V1V9_9HYPH</name>
<accession>A0A4P6V1V9</accession>
<dbReference type="InterPro" id="IPR036086">
    <property type="entry name" value="ParB/Sulfiredoxin_sf"/>
</dbReference>
<dbReference type="GeneID" id="90768132"/>
<dbReference type="RefSeq" id="WP_131617026.1">
    <property type="nucleotide sequence ID" value="NZ_CP036532.1"/>
</dbReference>
<evidence type="ECO:0008006" key="3">
    <source>
        <dbReference type="Google" id="ProtNLM"/>
    </source>
</evidence>
<dbReference type="OrthoDB" id="9769293at2"/>
<gene>
    <name evidence="1" type="ORF">E0E05_12560</name>
</gene>
<dbReference type="EMBL" id="CP036532">
    <property type="protein sequence ID" value="QBK31362.1"/>
    <property type="molecule type" value="Genomic_DNA"/>
</dbReference>
<organism evidence="1 2">
    <name type="scientific">Roseitalea porphyridii</name>
    <dbReference type="NCBI Taxonomy" id="1852022"/>
    <lineage>
        <taxon>Bacteria</taxon>
        <taxon>Pseudomonadati</taxon>
        <taxon>Pseudomonadota</taxon>
        <taxon>Alphaproteobacteria</taxon>
        <taxon>Hyphomicrobiales</taxon>
        <taxon>Ahrensiaceae</taxon>
        <taxon>Roseitalea</taxon>
    </lineage>
</organism>
<proteinExistence type="predicted"/>
<sequence>MPTEQELADIGLDVGKTTKVPVHWLAFDPENPRFVPGKEPQGVNPVDVIRNLVQQAELGELLQSIAQNGYIGIEPMIVMHKDGALVVLEGNRRLAAVLALRDPSIAADARIALPDFIADRESLEMISVHRVTEREDAQDIIGFKHINGPRPWDAYAKARFAAAWLNREKKKGKHGMTLREIAQRMGDRHNTLRRMVLAVEVLEQARRHSLWEIDDRTSKKFAFSHLYTGLSYQQFVDFLELVTEDERGDPPKDPVPLDRHDKLARLLGWLFGDRREDVEPIIQTQAKDLKRVRDVLGSPKATIALETDRNLDAAYAIAEVKGEALRRGVYAARVGLREALADTGSYDAETHKDVLDTALEVRSSARALVAAIETPERD</sequence>
<protein>
    <recommendedName>
        <fullName evidence="3">ParB/Sulfiredoxin domain-containing protein</fullName>
    </recommendedName>
</protein>
<dbReference type="SUPFAM" id="SSF110849">
    <property type="entry name" value="ParB/Sulfiredoxin"/>
    <property type="match status" value="1"/>
</dbReference>
<reference evidence="1 2" key="1">
    <citation type="journal article" date="2017" name="Int. J. Syst. Evol. Microbiol.">
        <title>Roseitalea porphyridii gen. nov., sp. nov., isolated from a red alga, and reclassification of Hoeflea suaedae Chung et al. 2013 as Pseudohoeflea suaedae gen. nov., comb. nov.</title>
        <authorList>
            <person name="Hyeon J.W."/>
            <person name="Jeong S.E."/>
            <person name="Baek K."/>
            <person name="Jeon C.O."/>
        </authorList>
    </citation>
    <scope>NUCLEOTIDE SEQUENCE [LARGE SCALE GENOMIC DNA]</scope>
    <source>
        <strain evidence="1 2">MA7-20</strain>
    </source>
</reference>